<feature type="region of interest" description="Disordered" evidence="1">
    <location>
        <begin position="693"/>
        <end position="712"/>
    </location>
</feature>
<comment type="caution">
    <text evidence="4">The sequence shown here is derived from an EMBL/GenBank/DDBJ whole genome shotgun (WGS) entry which is preliminary data.</text>
</comment>
<evidence type="ECO:0000259" key="3">
    <source>
        <dbReference type="Pfam" id="PF14028"/>
    </source>
</evidence>
<organism evidence="4 5">
    <name type="scientific">Myceligenerans pegani</name>
    <dbReference type="NCBI Taxonomy" id="2776917"/>
    <lineage>
        <taxon>Bacteria</taxon>
        <taxon>Bacillati</taxon>
        <taxon>Actinomycetota</taxon>
        <taxon>Actinomycetes</taxon>
        <taxon>Micrococcales</taxon>
        <taxon>Promicromonosporaceae</taxon>
        <taxon>Myceligenerans</taxon>
    </lineage>
</organism>
<dbReference type="InterPro" id="IPR023809">
    <property type="entry name" value="Thiopep_bacteriocin_synth_dom"/>
</dbReference>
<proteinExistence type="predicted"/>
<dbReference type="NCBIfam" id="TIGR03891">
    <property type="entry name" value="thiopep_ocin"/>
    <property type="match status" value="1"/>
</dbReference>
<evidence type="ECO:0000313" key="4">
    <source>
        <dbReference type="EMBL" id="MBE1875045.1"/>
    </source>
</evidence>
<evidence type="ECO:0000313" key="5">
    <source>
        <dbReference type="Proteomes" id="UP000625527"/>
    </source>
</evidence>
<dbReference type="Pfam" id="PF14028">
    <property type="entry name" value="Lant_dehydr_C"/>
    <property type="match status" value="1"/>
</dbReference>
<evidence type="ECO:0000256" key="1">
    <source>
        <dbReference type="SAM" id="MobiDB-lite"/>
    </source>
</evidence>
<accession>A0ABR9MUI3</accession>
<feature type="domain" description="Thiopeptide-type bacteriocin biosynthesis" evidence="3">
    <location>
        <begin position="721"/>
        <end position="957"/>
    </location>
</feature>
<feature type="region of interest" description="Disordered" evidence="1">
    <location>
        <begin position="351"/>
        <end position="371"/>
    </location>
</feature>
<keyword evidence="5" id="KW-1185">Reference proteome</keyword>
<dbReference type="Pfam" id="PF04738">
    <property type="entry name" value="Lant_dehydr_N"/>
    <property type="match status" value="1"/>
</dbReference>
<evidence type="ECO:0000259" key="2">
    <source>
        <dbReference type="Pfam" id="PF04738"/>
    </source>
</evidence>
<feature type="domain" description="Lantibiotic dehydratase N-terminal" evidence="2">
    <location>
        <begin position="40"/>
        <end position="651"/>
    </location>
</feature>
<name>A0ABR9MUI3_9MICO</name>
<protein>
    <submittedName>
        <fullName evidence="4">Lantibiotic dehydratase</fullName>
    </submittedName>
</protein>
<dbReference type="InterPro" id="IPR006827">
    <property type="entry name" value="Lant_deHydtase_N"/>
</dbReference>
<reference evidence="4 5" key="1">
    <citation type="submission" date="2020-10" db="EMBL/GenBank/DDBJ databases">
        <title>Myceligenerans pegani sp. nov., an endophytic actinomycete isolated from Peganum harmala L. in Xinjiang, China.</title>
        <authorList>
            <person name="Xin L."/>
        </authorList>
    </citation>
    <scope>NUCLEOTIDE SEQUENCE [LARGE SCALE GENOMIC DNA]</scope>
    <source>
        <strain evidence="4 5">TRM65318</strain>
    </source>
</reference>
<dbReference type="Proteomes" id="UP000625527">
    <property type="component" value="Unassembled WGS sequence"/>
</dbReference>
<gene>
    <name evidence="4" type="ORF">IHE71_04870</name>
</gene>
<dbReference type="EMBL" id="JADAQT010000057">
    <property type="protein sequence ID" value="MBE1875045.1"/>
    <property type="molecule type" value="Genomic_DNA"/>
</dbReference>
<sequence>MTTMGRERTFGLHAGFPVVARMPLLPVESGEPADPLSGSFAEGLRFASRSLATVASDDLDADERLASTVRAYEHRARHRATPRGAFAGVQVAEVAKAPARFRVGRNHRARSTPSAAWLSELALRVAAIPEVLANLRFAANDLVVRRGDRFEHEYSTGAKKPERVTVRATPAVEQILETCRPSADLKRLVAAVNERWPGVPAATVRATALELVRTGLLLTDLLPDDVSQDPLRYLLMRVPASHELTKDLLALRDLLAEADKYAPGAEGRLGALVEAREVCDRIVRHESPITIDVSVDAEFQVPSSLVTEGTQAASLLWSIMPTSGTLETYHARFIDRFGMDRRVPLLSVVDPVKGLGDPDDDDDHPAPEETRRSRVLADLAAVAMRRSSTVVELDDVVIDALRVEGTASPPATGELYAQVVAQSPDDAVDGKYMLAAYLGCTQDAGSTIGRFASLLDLPGPGAMEWGDGGPVEAEIVVRPRLAALTTVTLPSGFAPVRICVGVLPGPGDLTLADLDLASDGQRLRLWSRSLDREVVPQLYSRIGPAYLPPAVRLLQDLANSGSRPWHVWMWGPMNGAPFLPEVRWRRTILSPARWRLPHALITAVRDAAAWETELDRWRAGAVPQPPRVVVTQDVDQRLPLDLDDSRDRDLLRRYVRRGVDAVTAPPGGPDALQAVADGADGRHVVELVIPLEASHPQADGSDQRRPIESTPTVVHVPGGRWLSLAIASPVVHHEDLLARISDLGDQVRDDVDHWFWLRYDNRAHGPHLRLRFTGDPATLNNRVLPAVSAQCARWMDTGLASRVAIEPYEPEIDRYGGPAAIDAAERLFHTDSRLVLAFLADRPDADTRVQLAAHSAMEISRGLARGARDAVGRPRLDRPSRRRVNELRVPARGRPSHLLDEGAQDLWALRARELAKYGGLVPEGRSAECASSVIHMHANRLGLGHDDERLARALAAELIASGDR</sequence>